<dbReference type="AlphaFoldDB" id="A0A316TL16"/>
<dbReference type="SUPFAM" id="SSF55961">
    <property type="entry name" value="Bet v1-like"/>
    <property type="match status" value="1"/>
</dbReference>
<dbReference type="Gene3D" id="3.30.530.20">
    <property type="match status" value="1"/>
</dbReference>
<dbReference type="InterPro" id="IPR023393">
    <property type="entry name" value="START-like_dom_sf"/>
</dbReference>
<dbReference type="CDD" id="cd07812">
    <property type="entry name" value="SRPBCC"/>
    <property type="match status" value="1"/>
</dbReference>
<dbReference type="Pfam" id="PF10604">
    <property type="entry name" value="Polyketide_cyc2"/>
    <property type="match status" value="1"/>
</dbReference>
<dbReference type="Proteomes" id="UP000245507">
    <property type="component" value="Unassembled WGS sequence"/>
</dbReference>
<sequence length="146" mass="16141">MGETITISRDVDASAEAVWKVLSDGWLYPLWVVGAARMRDVDDHWPAVGAQLHHSVGNWPLLLDDSTEVLELDPGRMIRLKARGWPAGAAEVVVEIESIGSASRVHIREDAIEGPGMLVPKPLRQLTIAPRNREALRRLALLAENR</sequence>
<dbReference type="InterPro" id="IPR019587">
    <property type="entry name" value="Polyketide_cyclase/dehydratase"/>
</dbReference>
<comment type="caution">
    <text evidence="1">The sequence shown here is derived from an EMBL/GenBank/DDBJ whole genome shotgun (WGS) entry which is preliminary data.</text>
</comment>
<organism evidence="1 2">
    <name type="scientific">Nocardioides silvaticus</name>
    <dbReference type="NCBI Taxonomy" id="2201891"/>
    <lineage>
        <taxon>Bacteria</taxon>
        <taxon>Bacillati</taxon>
        <taxon>Actinomycetota</taxon>
        <taxon>Actinomycetes</taxon>
        <taxon>Propionibacteriales</taxon>
        <taxon>Nocardioidaceae</taxon>
        <taxon>Nocardioides</taxon>
    </lineage>
</organism>
<accession>A0A316TL16</accession>
<evidence type="ECO:0000313" key="1">
    <source>
        <dbReference type="EMBL" id="PWN02992.1"/>
    </source>
</evidence>
<name>A0A316TL16_9ACTN</name>
<gene>
    <name evidence="1" type="ORF">DJ010_11500</name>
</gene>
<dbReference type="RefSeq" id="WP_109693794.1">
    <property type="nucleotide sequence ID" value="NZ_QGDD01000004.1"/>
</dbReference>
<keyword evidence="2" id="KW-1185">Reference proteome</keyword>
<dbReference type="EMBL" id="QGDD01000004">
    <property type="protein sequence ID" value="PWN02992.1"/>
    <property type="molecule type" value="Genomic_DNA"/>
</dbReference>
<proteinExistence type="predicted"/>
<dbReference type="OrthoDB" id="4483486at2"/>
<protein>
    <submittedName>
        <fullName evidence="1">Polyketide cyclase</fullName>
    </submittedName>
</protein>
<reference evidence="1 2" key="1">
    <citation type="submission" date="2018-05" db="EMBL/GenBank/DDBJ databases">
        <title>Nocardioides silvaticus genome.</title>
        <authorList>
            <person name="Li C."/>
            <person name="Wang G."/>
        </authorList>
    </citation>
    <scope>NUCLEOTIDE SEQUENCE [LARGE SCALE GENOMIC DNA]</scope>
    <source>
        <strain evidence="1 2">CCTCC AB 2018079</strain>
    </source>
</reference>
<evidence type="ECO:0000313" key="2">
    <source>
        <dbReference type="Proteomes" id="UP000245507"/>
    </source>
</evidence>